<dbReference type="Gene3D" id="3.60.10.10">
    <property type="entry name" value="Endonuclease/exonuclease/phosphatase"/>
    <property type="match status" value="1"/>
</dbReference>
<dbReference type="InterPro" id="IPR036691">
    <property type="entry name" value="Endo/exonu/phosph_ase_sf"/>
</dbReference>
<evidence type="ECO:0000313" key="1">
    <source>
        <dbReference type="EMBL" id="KYP72476.1"/>
    </source>
</evidence>
<name>A0A151TZI5_CAJCA</name>
<dbReference type="EMBL" id="CM003604">
    <property type="protein sequence ID" value="KYP72476.1"/>
    <property type="molecule type" value="Genomic_DNA"/>
</dbReference>
<organism evidence="1 2">
    <name type="scientific">Cajanus cajan</name>
    <name type="common">Pigeon pea</name>
    <name type="synonym">Cajanus indicus</name>
    <dbReference type="NCBI Taxonomy" id="3821"/>
    <lineage>
        <taxon>Eukaryota</taxon>
        <taxon>Viridiplantae</taxon>
        <taxon>Streptophyta</taxon>
        <taxon>Embryophyta</taxon>
        <taxon>Tracheophyta</taxon>
        <taxon>Spermatophyta</taxon>
        <taxon>Magnoliopsida</taxon>
        <taxon>eudicotyledons</taxon>
        <taxon>Gunneridae</taxon>
        <taxon>Pentapetalae</taxon>
        <taxon>rosids</taxon>
        <taxon>fabids</taxon>
        <taxon>Fabales</taxon>
        <taxon>Fabaceae</taxon>
        <taxon>Papilionoideae</taxon>
        <taxon>50 kb inversion clade</taxon>
        <taxon>NPAAA clade</taxon>
        <taxon>indigoferoid/millettioid clade</taxon>
        <taxon>Phaseoleae</taxon>
        <taxon>Cajanus</taxon>
    </lineage>
</organism>
<accession>A0A151TZI5</accession>
<gene>
    <name evidence="1" type="ORF">KK1_005065</name>
</gene>
<dbReference type="PANTHER" id="PTHR33710">
    <property type="entry name" value="BNAC02G09200D PROTEIN"/>
    <property type="match status" value="1"/>
</dbReference>
<protein>
    <recommendedName>
        <fullName evidence="3">Endonuclease/exonuclease/phosphatase domain-containing protein</fullName>
    </recommendedName>
</protein>
<dbReference type="PANTHER" id="PTHR33710:SF79">
    <property type="entry name" value="OS06G0205337 PROTEIN"/>
    <property type="match status" value="1"/>
</dbReference>
<keyword evidence="2" id="KW-1185">Reference proteome</keyword>
<reference evidence="1 2" key="1">
    <citation type="journal article" date="2012" name="Nat. Biotechnol.">
        <title>Draft genome sequence of pigeonpea (Cajanus cajan), an orphan legume crop of resource-poor farmers.</title>
        <authorList>
            <person name="Varshney R.K."/>
            <person name="Chen W."/>
            <person name="Li Y."/>
            <person name="Bharti A.K."/>
            <person name="Saxena R.K."/>
            <person name="Schlueter J.A."/>
            <person name="Donoghue M.T."/>
            <person name="Azam S."/>
            <person name="Fan G."/>
            <person name="Whaley A.M."/>
            <person name="Farmer A.D."/>
            <person name="Sheridan J."/>
            <person name="Iwata A."/>
            <person name="Tuteja R."/>
            <person name="Penmetsa R.V."/>
            <person name="Wu W."/>
            <person name="Upadhyaya H.D."/>
            <person name="Yang S.P."/>
            <person name="Shah T."/>
            <person name="Saxena K.B."/>
            <person name="Michael T."/>
            <person name="McCombie W.R."/>
            <person name="Yang B."/>
            <person name="Zhang G."/>
            <person name="Yang H."/>
            <person name="Wang J."/>
            <person name="Spillane C."/>
            <person name="Cook D.R."/>
            <person name="May G.D."/>
            <person name="Xu X."/>
            <person name="Jackson S.A."/>
        </authorList>
    </citation>
    <scope>NUCLEOTIDE SEQUENCE [LARGE SCALE GENOMIC DNA]</scope>
    <source>
        <strain evidence="2">cv. Asha</strain>
    </source>
</reference>
<sequence>MVIPRDVRENILGTCLDILPLSNLPWCIIGDFNGLLSSIDKKGTNPHPHYLIQGFRQAMMDCGLEDLPLIGHLFTWIKRNLPNNLVEEWLDRALVTKDWRHLFANCLLSNGVAGKSDHSLITLKLHANLSNLLG</sequence>
<evidence type="ECO:0000313" key="2">
    <source>
        <dbReference type="Proteomes" id="UP000075243"/>
    </source>
</evidence>
<proteinExistence type="predicted"/>
<dbReference type="AlphaFoldDB" id="A0A151TZI5"/>
<dbReference type="Proteomes" id="UP000075243">
    <property type="component" value="Chromosome 2"/>
</dbReference>
<dbReference type="SUPFAM" id="SSF56219">
    <property type="entry name" value="DNase I-like"/>
    <property type="match status" value="1"/>
</dbReference>
<evidence type="ECO:0008006" key="3">
    <source>
        <dbReference type="Google" id="ProtNLM"/>
    </source>
</evidence>
<dbReference type="Gramene" id="C.cajan_04944.t">
    <property type="protein sequence ID" value="C.cajan_04944.t.cds1"/>
    <property type="gene ID" value="C.cajan_04944"/>
</dbReference>